<dbReference type="GO" id="GO:0046872">
    <property type="term" value="F:metal ion binding"/>
    <property type="evidence" value="ECO:0007669"/>
    <property type="project" value="UniProtKB-KW"/>
</dbReference>
<evidence type="ECO:0000313" key="12">
    <source>
        <dbReference type="EMBL" id="CAE4591813.1"/>
    </source>
</evidence>
<dbReference type="GO" id="GO:0003677">
    <property type="term" value="F:DNA binding"/>
    <property type="evidence" value="ECO:0007669"/>
    <property type="project" value="InterPro"/>
</dbReference>
<dbReference type="GO" id="GO:0008948">
    <property type="term" value="F:oxaloacetate decarboxylase activity"/>
    <property type="evidence" value="ECO:0007669"/>
    <property type="project" value="UniProtKB-EC"/>
</dbReference>
<comment type="cofactor">
    <cofactor evidence="9">
        <name>a divalent metal cation</name>
        <dbReference type="ChEBI" id="CHEBI:60240"/>
    </cofactor>
</comment>
<feature type="binding site" evidence="8">
    <location>
        <begin position="421"/>
        <end position="424"/>
    </location>
    <ligand>
        <name>substrate</name>
    </ligand>
</feature>
<proteinExistence type="inferred from homology"/>
<dbReference type="NCBIfam" id="TIGR01935">
    <property type="entry name" value="NOT-MenG"/>
    <property type="match status" value="1"/>
</dbReference>
<dbReference type="PANTHER" id="PTHR33254:SF4">
    <property type="entry name" value="4-HYDROXY-4-METHYL-2-OXOGLUTARATE ALDOLASE 3-RELATED"/>
    <property type="match status" value="1"/>
</dbReference>
<dbReference type="PANTHER" id="PTHR33254">
    <property type="entry name" value="4-HYDROXY-4-METHYL-2-OXOGLUTARATE ALDOLASE 3-RELATED"/>
    <property type="match status" value="1"/>
</dbReference>
<dbReference type="EMBL" id="HBNS01008475">
    <property type="protein sequence ID" value="CAE4591813.1"/>
    <property type="molecule type" value="Transcribed_RNA"/>
</dbReference>
<dbReference type="EC" id="4.1.3.17" evidence="9"/>
<dbReference type="NCBIfam" id="NF006875">
    <property type="entry name" value="PRK09372.1"/>
    <property type="match status" value="1"/>
</dbReference>
<dbReference type="SUPFAM" id="SSF46689">
    <property type="entry name" value="Homeodomain-like"/>
    <property type="match status" value="1"/>
</dbReference>
<feature type="compositionally biased region" description="Low complexity" evidence="10">
    <location>
        <begin position="290"/>
        <end position="311"/>
    </location>
</feature>
<dbReference type="InterPro" id="IPR009057">
    <property type="entry name" value="Homeodomain-like_sf"/>
</dbReference>
<dbReference type="InterPro" id="IPR036704">
    <property type="entry name" value="RraA/RraA-like_sf"/>
</dbReference>
<accession>A0A7S4VM62</accession>
<feature type="domain" description="HTH psq-type" evidence="11">
    <location>
        <begin position="114"/>
        <end position="157"/>
    </location>
</feature>
<evidence type="ECO:0000256" key="5">
    <source>
        <dbReference type="ARBA" id="ARBA00023239"/>
    </source>
</evidence>
<dbReference type="Pfam" id="PF03737">
    <property type="entry name" value="RraA-like"/>
    <property type="match status" value="1"/>
</dbReference>
<feature type="compositionally biased region" description="Polar residues" evidence="10">
    <location>
        <begin position="43"/>
        <end position="86"/>
    </location>
</feature>
<dbReference type="AlphaFoldDB" id="A0A7S4VM62"/>
<evidence type="ECO:0000256" key="2">
    <source>
        <dbReference type="ARBA" id="ARBA00008621"/>
    </source>
</evidence>
<comment type="catalytic activity">
    <reaction evidence="7 9">
        <text>oxaloacetate + H(+) = pyruvate + CO2</text>
        <dbReference type="Rhea" id="RHEA:15641"/>
        <dbReference type="ChEBI" id="CHEBI:15361"/>
        <dbReference type="ChEBI" id="CHEBI:15378"/>
        <dbReference type="ChEBI" id="CHEBI:16452"/>
        <dbReference type="ChEBI" id="CHEBI:16526"/>
        <dbReference type="EC" id="4.1.1.112"/>
    </reaction>
</comment>
<dbReference type="GO" id="GO:0008428">
    <property type="term" value="F:ribonuclease inhibitor activity"/>
    <property type="evidence" value="ECO:0007669"/>
    <property type="project" value="InterPro"/>
</dbReference>
<comment type="cofactor">
    <cofactor evidence="8">
        <name>Mg(2+)</name>
        <dbReference type="ChEBI" id="CHEBI:18420"/>
    </cofactor>
</comment>
<dbReference type="Gene3D" id="3.50.30.40">
    <property type="entry name" value="Ribonuclease E inhibitor RraA/RraA-like"/>
    <property type="match status" value="1"/>
</dbReference>
<evidence type="ECO:0000256" key="7">
    <source>
        <dbReference type="ARBA" id="ARBA00047973"/>
    </source>
</evidence>
<dbReference type="SUPFAM" id="SSF89562">
    <property type="entry name" value="RraA-like"/>
    <property type="match status" value="1"/>
</dbReference>
<protein>
    <recommendedName>
        <fullName evidence="9">4-hydroxy-4-methyl-2-oxoglutarate aldolase</fullName>
        <shortName evidence="9">HMG aldolase</shortName>
        <ecNumber evidence="9">4.1.1.112</ecNumber>
        <ecNumber evidence="9">4.1.3.17</ecNumber>
    </recommendedName>
    <alternativeName>
        <fullName evidence="9">Oxaloacetate decarboxylase</fullName>
    </alternativeName>
</protein>
<gene>
    <name evidence="12" type="ORF">DBRI00130_LOCUS6874</name>
</gene>
<sequence>MENYVRTPEAIDWGKLGARNVTSTLNDKDEDDHEEEDDDDDTSTATNESNIRNTTWGSTVIHNSMASSTKRSAFDGTASSSHQQPGIASMSMIKTESYDERPQKRKRAPQTEKTAEEKLVILKELEGPENPSIASIAKKYGVNRKTIHRWKKSKDKFVELVEERSMGKYKRVYNDPLAKVKDAVDSFYKRTLLMPPDQRLPVTGSIIAATAMQAVEDLLAKHAKEPFLAQEEVEEMTKFKGSESWGRATAQRMRMRSAALHGEAVGSNDNIGNVTVSNVVARPNLEQSSSNFFLPSNNSIRNNDNNNGNNDDNSKTHSRSNNSSVIESDSIAATATALPHRQIIATADLCDDFITSPDRLSVVNPSPRFYNYGRITSFFGKIYTIRCFESNPLVRKTLSQPGNGQVLVVDGGASQRVAILGDELAKLAHDNNWAGVIINGCIRDSKAIGMMDVGVKALGTHPLKSIKNHEGEGGVIVSFSGVEFVHGHWLYSDEDGIIVSKVQLHTSS</sequence>
<dbReference type="Gene3D" id="1.10.10.60">
    <property type="entry name" value="Homeodomain-like"/>
    <property type="match status" value="1"/>
</dbReference>
<reference evidence="12" key="1">
    <citation type="submission" date="2021-01" db="EMBL/GenBank/DDBJ databases">
        <authorList>
            <person name="Corre E."/>
            <person name="Pelletier E."/>
            <person name="Niang G."/>
            <person name="Scheremetjew M."/>
            <person name="Finn R."/>
            <person name="Kale V."/>
            <person name="Holt S."/>
            <person name="Cochrane G."/>
            <person name="Meng A."/>
            <person name="Brown T."/>
            <person name="Cohen L."/>
        </authorList>
    </citation>
    <scope>NUCLEOTIDE SEQUENCE</scope>
    <source>
        <strain evidence="12">GSO104</strain>
    </source>
</reference>
<feature type="region of interest" description="Disordered" evidence="10">
    <location>
        <begin position="290"/>
        <end position="326"/>
    </location>
</feature>
<feature type="compositionally biased region" description="Acidic residues" evidence="10">
    <location>
        <begin position="28"/>
        <end position="42"/>
    </location>
</feature>
<dbReference type="InterPro" id="IPR005493">
    <property type="entry name" value="RraA/RraA-like"/>
</dbReference>
<keyword evidence="4 8" id="KW-0479">Metal-binding</keyword>
<comment type="similarity">
    <text evidence="2 9">Belongs to the class II aldolase/RraA-like family.</text>
</comment>
<dbReference type="Pfam" id="PF04218">
    <property type="entry name" value="CENP-B_N"/>
    <property type="match status" value="1"/>
</dbReference>
<dbReference type="InterPro" id="IPR010203">
    <property type="entry name" value="RraA"/>
</dbReference>
<evidence type="ECO:0000256" key="9">
    <source>
        <dbReference type="RuleBase" id="RU004338"/>
    </source>
</evidence>
<dbReference type="EC" id="4.1.1.112" evidence="9"/>
<keyword evidence="5 9" id="KW-0456">Lyase</keyword>
<dbReference type="GO" id="GO:0051252">
    <property type="term" value="P:regulation of RNA metabolic process"/>
    <property type="evidence" value="ECO:0007669"/>
    <property type="project" value="InterPro"/>
</dbReference>
<evidence type="ECO:0000256" key="8">
    <source>
        <dbReference type="PIRSR" id="PIRSR605493-1"/>
    </source>
</evidence>
<name>A0A7S4VM62_9STRA</name>
<comment type="subunit">
    <text evidence="3 9">Homotrimer.</text>
</comment>
<keyword evidence="8" id="KW-0460">Magnesium</keyword>
<dbReference type="CDD" id="cd16841">
    <property type="entry name" value="RraA_family"/>
    <property type="match status" value="1"/>
</dbReference>
<feature type="region of interest" description="Disordered" evidence="10">
    <location>
        <begin position="1"/>
        <end position="114"/>
    </location>
</feature>
<comment type="catalytic activity">
    <reaction evidence="1 9">
        <text>4-hydroxy-4-methyl-2-oxoglutarate = 2 pyruvate</text>
        <dbReference type="Rhea" id="RHEA:22748"/>
        <dbReference type="ChEBI" id="CHEBI:15361"/>
        <dbReference type="ChEBI" id="CHEBI:58276"/>
        <dbReference type="EC" id="4.1.3.17"/>
    </reaction>
</comment>
<evidence type="ECO:0000256" key="10">
    <source>
        <dbReference type="SAM" id="MobiDB-lite"/>
    </source>
</evidence>
<dbReference type="GO" id="GO:0047443">
    <property type="term" value="F:4-hydroxy-4-methyl-2-oxoglutarate aldolase activity"/>
    <property type="evidence" value="ECO:0007669"/>
    <property type="project" value="UniProtKB-EC"/>
</dbReference>
<organism evidence="12">
    <name type="scientific">Ditylum brightwellii</name>
    <dbReference type="NCBI Taxonomy" id="49249"/>
    <lineage>
        <taxon>Eukaryota</taxon>
        <taxon>Sar</taxon>
        <taxon>Stramenopiles</taxon>
        <taxon>Ochrophyta</taxon>
        <taxon>Bacillariophyta</taxon>
        <taxon>Mediophyceae</taxon>
        <taxon>Lithodesmiophycidae</taxon>
        <taxon>Lithodesmiales</taxon>
        <taxon>Lithodesmiaceae</taxon>
        <taxon>Ditylum</taxon>
    </lineage>
</organism>
<evidence type="ECO:0000256" key="3">
    <source>
        <dbReference type="ARBA" id="ARBA00011233"/>
    </source>
</evidence>
<evidence type="ECO:0000256" key="1">
    <source>
        <dbReference type="ARBA" id="ARBA00001342"/>
    </source>
</evidence>
<comment type="function">
    <text evidence="6 9">Catalyzes the aldol cleavage of 4-hydroxy-4-methyl-2-oxoglutarate (HMG) into 2 molecules of pyruvate. Also contains a secondary oxaloacetate (OAA) decarboxylase activity due to the common pyruvate enolate transition state formed following C-C bond cleavage in the retro-aldol and decarboxylation reactions.</text>
</comment>
<evidence type="ECO:0000256" key="4">
    <source>
        <dbReference type="ARBA" id="ARBA00022723"/>
    </source>
</evidence>
<feature type="binding site" evidence="8">
    <location>
        <position position="443"/>
    </location>
    <ligand>
        <name>substrate</name>
    </ligand>
</feature>
<evidence type="ECO:0000256" key="6">
    <source>
        <dbReference type="ARBA" id="ARBA00025046"/>
    </source>
</evidence>
<feature type="binding site" evidence="8">
    <location>
        <position position="444"/>
    </location>
    <ligand>
        <name>Mg(2+)</name>
        <dbReference type="ChEBI" id="CHEBI:18420"/>
    </ligand>
</feature>
<dbReference type="InterPro" id="IPR007889">
    <property type="entry name" value="HTH_Psq"/>
</dbReference>
<evidence type="ECO:0000259" key="11">
    <source>
        <dbReference type="Pfam" id="PF04218"/>
    </source>
</evidence>